<evidence type="ECO:0000313" key="2">
    <source>
        <dbReference type="Proteomes" id="UP000734854"/>
    </source>
</evidence>
<name>A0A8J5LA39_ZINOF</name>
<proteinExistence type="predicted"/>
<evidence type="ECO:0000313" key="1">
    <source>
        <dbReference type="EMBL" id="KAG6511049.1"/>
    </source>
</evidence>
<gene>
    <name evidence="1" type="ORF">ZIOFF_029098</name>
</gene>
<protein>
    <submittedName>
        <fullName evidence="1">Uncharacterized protein</fullName>
    </submittedName>
</protein>
<dbReference type="Proteomes" id="UP000734854">
    <property type="component" value="Unassembled WGS sequence"/>
</dbReference>
<accession>A0A8J5LA39</accession>
<sequence>MALPFSHTSITIPRSQIGKSRSRDWLCHSSKTLTEASVSFCKFNGSIKLMEWYASETRKEKLFVKDWTKDRGSIDRLHRKKDAD</sequence>
<dbReference type="EMBL" id="JACMSC010000008">
    <property type="protein sequence ID" value="KAG6511049.1"/>
    <property type="molecule type" value="Genomic_DNA"/>
</dbReference>
<comment type="caution">
    <text evidence="1">The sequence shown here is derived from an EMBL/GenBank/DDBJ whole genome shotgun (WGS) entry which is preliminary data.</text>
</comment>
<dbReference type="AlphaFoldDB" id="A0A8J5LA39"/>
<keyword evidence="2" id="KW-1185">Reference proteome</keyword>
<organism evidence="1 2">
    <name type="scientific">Zingiber officinale</name>
    <name type="common">Ginger</name>
    <name type="synonym">Amomum zingiber</name>
    <dbReference type="NCBI Taxonomy" id="94328"/>
    <lineage>
        <taxon>Eukaryota</taxon>
        <taxon>Viridiplantae</taxon>
        <taxon>Streptophyta</taxon>
        <taxon>Embryophyta</taxon>
        <taxon>Tracheophyta</taxon>
        <taxon>Spermatophyta</taxon>
        <taxon>Magnoliopsida</taxon>
        <taxon>Liliopsida</taxon>
        <taxon>Zingiberales</taxon>
        <taxon>Zingiberaceae</taxon>
        <taxon>Zingiber</taxon>
    </lineage>
</organism>
<reference evidence="1 2" key="1">
    <citation type="submission" date="2020-08" db="EMBL/GenBank/DDBJ databases">
        <title>Plant Genome Project.</title>
        <authorList>
            <person name="Zhang R.-G."/>
        </authorList>
    </citation>
    <scope>NUCLEOTIDE SEQUENCE [LARGE SCALE GENOMIC DNA]</scope>
    <source>
        <tissue evidence="1">Rhizome</tissue>
    </source>
</reference>